<keyword evidence="4" id="KW-1185">Reference proteome</keyword>
<dbReference type="EMBL" id="JAPKHW010000068">
    <property type="protein sequence ID" value="MCX4151952.1"/>
    <property type="molecule type" value="Genomic_DNA"/>
</dbReference>
<evidence type="ECO:0000256" key="1">
    <source>
        <dbReference type="SAM" id="MobiDB-lite"/>
    </source>
</evidence>
<evidence type="ECO:0000313" key="3">
    <source>
        <dbReference type="EMBL" id="MDQ6413763.1"/>
    </source>
</evidence>
<evidence type="ECO:0000313" key="4">
    <source>
        <dbReference type="Proteomes" id="UP001209412"/>
    </source>
</evidence>
<dbReference type="Proteomes" id="UP001242288">
    <property type="component" value="Unassembled WGS sequence"/>
</dbReference>
<sequence length="56" mass="6336">MRAKPERRTSSSVVGPKDESRYGAKLKDFRNGMGEEAPVSNDMMNEWRNQRGLPPA</sequence>
<dbReference type="Proteomes" id="UP001209412">
    <property type="component" value="Unassembled WGS sequence"/>
</dbReference>
<dbReference type="EMBL" id="JAMXWF010000068">
    <property type="protein sequence ID" value="MDQ6413763.1"/>
    <property type="molecule type" value="Genomic_DNA"/>
</dbReference>
<proteinExistence type="predicted"/>
<gene>
    <name evidence="3" type="ORF">NIE36_42305</name>
    <name evidence="2" type="ORF">OSB80_42415</name>
</gene>
<organism evidence="3 5">
    <name type="scientific">Paraburkholderia madseniana</name>
    <dbReference type="NCBI Taxonomy" id="2599607"/>
    <lineage>
        <taxon>Bacteria</taxon>
        <taxon>Pseudomonadati</taxon>
        <taxon>Pseudomonadota</taxon>
        <taxon>Betaproteobacteria</taxon>
        <taxon>Burkholderiales</taxon>
        <taxon>Burkholderiaceae</taxon>
        <taxon>Paraburkholderia</taxon>
    </lineage>
</organism>
<evidence type="ECO:0000313" key="2">
    <source>
        <dbReference type="EMBL" id="MCX4151952.1"/>
    </source>
</evidence>
<comment type="caution">
    <text evidence="3">The sequence shown here is derived from an EMBL/GenBank/DDBJ whole genome shotgun (WGS) entry which is preliminary data.</text>
</comment>
<reference evidence="3" key="1">
    <citation type="submission" date="2022-06" db="EMBL/GenBank/DDBJ databases">
        <title>PHB producers.</title>
        <authorList>
            <person name="Besaury L."/>
        </authorList>
    </citation>
    <scope>NUCLEOTIDE SEQUENCE</scope>
    <source>
        <strain evidence="3 4">SEWS6</strain>
    </source>
</reference>
<evidence type="ECO:0000313" key="5">
    <source>
        <dbReference type="Proteomes" id="UP001242288"/>
    </source>
</evidence>
<protein>
    <submittedName>
        <fullName evidence="3">Uncharacterized protein</fullName>
    </submittedName>
</protein>
<feature type="compositionally biased region" description="Basic and acidic residues" evidence="1">
    <location>
        <begin position="16"/>
        <end position="30"/>
    </location>
</feature>
<dbReference type="RefSeq" id="WP_266262028.1">
    <property type="nucleotide sequence ID" value="NZ_JAMXWF010000068.1"/>
</dbReference>
<name>A0AAP5BLF1_9BURK</name>
<accession>A0AAP5BLF1</accession>
<feature type="region of interest" description="Disordered" evidence="1">
    <location>
        <begin position="1"/>
        <end position="56"/>
    </location>
</feature>
<dbReference type="AlphaFoldDB" id="A0AAP5BLF1"/>